<dbReference type="EMBL" id="FNPH01000003">
    <property type="protein sequence ID" value="SDY67642.1"/>
    <property type="molecule type" value="Genomic_DNA"/>
</dbReference>
<organism evidence="2 3">
    <name type="scientific">Micromonospora pattaloongensis</name>
    <dbReference type="NCBI Taxonomy" id="405436"/>
    <lineage>
        <taxon>Bacteria</taxon>
        <taxon>Bacillati</taxon>
        <taxon>Actinomycetota</taxon>
        <taxon>Actinomycetes</taxon>
        <taxon>Micromonosporales</taxon>
        <taxon>Micromonosporaceae</taxon>
        <taxon>Micromonospora</taxon>
    </lineage>
</organism>
<keyword evidence="3" id="KW-1185">Reference proteome</keyword>
<protein>
    <submittedName>
        <fullName evidence="2">Winged helix-turn helix</fullName>
    </submittedName>
</protein>
<name>A0A1H3LT83_9ACTN</name>
<dbReference type="InterPro" id="IPR025959">
    <property type="entry name" value="Winged_HTH_dom"/>
</dbReference>
<accession>A0A1H3LT83</accession>
<reference evidence="3" key="1">
    <citation type="submission" date="2016-10" db="EMBL/GenBank/DDBJ databases">
        <authorList>
            <person name="Varghese N."/>
            <person name="Submissions S."/>
        </authorList>
    </citation>
    <scope>NUCLEOTIDE SEQUENCE [LARGE SCALE GENOMIC DNA]</scope>
    <source>
        <strain evidence="3">DSM 45245</strain>
    </source>
</reference>
<gene>
    <name evidence="2" type="ORF">SAMN05444365_10383</name>
</gene>
<dbReference type="Pfam" id="PF13592">
    <property type="entry name" value="HTH_33"/>
    <property type="match status" value="1"/>
</dbReference>
<dbReference type="Proteomes" id="UP000242415">
    <property type="component" value="Unassembled WGS sequence"/>
</dbReference>
<sequence>MAARHRGTLGGEPVPLGREQELDLIDVLRGRWPEEFGLGDPLWTRRSLAALVEHRYGLALSSADAGRYLRAWGVWEREPTDRACALCADAVSRWMETDYPAIARSARQHGGEVFWVGRTRLHGVTPAADVLSAVSNRGRMRFMIITPAVDPPLPRDFLLRLPGPNGRTTHVVVDGSWARRDWPRRVSAQIVLHPLPSCERAG</sequence>
<evidence type="ECO:0000259" key="1">
    <source>
        <dbReference type="Pfam" id="PF13592"/>
    </source>
</evidence>
<evidence type="ECO:0000313" key="3">
    <source>
        <dbReference type="Proteomes" id="UP000242415"/>
    </source>
</evidence>
<dbReference type="STRING" id="405436.SAMN05444365_10383"/>
<evidence type="ECO:0000313" key="2">
    <source>
        <dbReference type="EMBL" id="SDY67642.1"/>
    </source>
</evidence>
<proteinExistence type="predicted"/>
<feature type="domain" description="Winged helix-turn helix" evidence="1">
    <location>
        <begin position="40"/>
        <end position="97"/>
    </location>
</feature>
<dbReference type="OrthoDB" id="341531at2"/>
<dbReference type="AlphaFoldDB" id="A0A1H3LT83"/>